<dbReference type="SUPFAM" id="SSF52540">
    <property type="entry name" value="P-loop containing nucleoside triphosphate hydrolases"/>
    <property type="match status" value="1"/>
</dbReference>
<dbReference type="Gene3D" id="3.40.50.300">
    <property type="entry name" value="P-loop containing nucleotide triphosphate hydrolases"/>
    <property type="match status" value="1"/>
</dbReference>
<protein>
    <submittedName>
        <fullName evidence="5">Polyphosphate kinase</fullName>
    </submittedName>
</protein>
<dbReference type="EMBL" id="PHFW01000002">
    <property type="protein sequence ID" value="PQM27937.1"/>
    <property type="molecule type" value="Genomic_DNA"/>
</dbReference>
<keyword evidence="2" id="KW-0808">Transferase</keyword>
<sequence>MTIALSDYETGAKYDGDYGNDLAALEGRIERLQAAHITHGQRSVIMFEGWDAAGKGGIIQRLTASLDPRYFEVWPIGAPRDEEKARHFLWRFWKRLPGSREISIFDRSWYGRVLVERVEGFASEAEWRKGYDEINEFEAQLTGSATHLVKLFVHITQDEQDKRFADRLNDPWKRWKTGADDYRNRSKRKDYLAAMDEMFEQTDTRWAPWKVIDGNHKKAARIAALTHIVETLEAAVPMTPPDLDPAVVKLAHKAFGYEAKQGA</sequence>
<dbReference type="InterPro" id="IPR027417">
    <property type="entry name" value="P-loop_NTPase"/>
</dbReference>
<evidence type="ECO:0000256" key="2">
    <source>
        <dbReference type="ARBA" id="ARBA00022679"/>
    </source>
</evidence>
<dbReference type="Proteomes" id="UP000238954">
    <property type="component" value="Chromosome"/>
</dbReference>
<reference evidence="6" key="1">
    <citation type="submission" date="2017-11" db="EMBL/GenBank/DDBJ databases">
        <title>The complete genome sequence of Sphingopyxis pomeranensis sp. nov. strain WS5A3p.</title>
        <authorList>
            <person name="Kaminski M.A."/>
        </authorList>
    </citation>
    <scope>NUCLEOTIDE SEQUENCE [LARGE SCALE GENOMIC DNA]</scope>
    <source>
        <strain evidence="6">WS5A3p</strain>
    </source>
</reference>
<feature type="domain" description="Polyphosphate kinase-2-related" evidence="4">
    <location>
        <begin position="17"/>
        <end position="235"/>
    </location>
</feature>
<evidence type="ECO:0000259" key="4">
    <source>
        <dbReference type="Pfam" id="PF03976"/>
    </source>
</evidence>
<organism evidence="5 6">
    <name type="scientific">Sphingopyxis lindanitolerans</name>
    <dbReference type="NCBI Taxonomy" id="2054227"/>
    <lineage>
        <taxon>Bacteria</taxon>
        <taxon>Pseudomonadati</taxon>
        <taxon>Pseudomonadota</taxon>
        <taxon>Alphaproteobacteria</taxon>
        <taxon>Sphingomonadales</taxon>
        <taxon>Sphingomonadaceae</taxon>
        <taxon>Sphingopyxis</taxon>
    </lineage>
</organism>
<name>A0A2S8B6F8_9SPHN</name>
<dbReference type="InterPro" id="IPR022488">
    <property type="entry name" value="PPK2-related"/>
</dbReference>
<evidence type="ECO:0000313" key="5">
    <source>
        <dbReference type="EMBL" id="PQM27937.1"/>
    </source>
</evidence>
<evidence type="ECO:0000256" key="3">
    <source>
        <dbReference type="ARBA" id="ARBA00022777"/>
    </source>
</evidence>
<dbReference type="GO" id="GO:0008976">
    <property type="term" value="F:polyphosphate kinase activity"/>
    <property type="evidence" value="ECO:0007669"/>
    <property type="project" value="InterPro"/>
</dbReference>
<evidence type="ECO:0000313" key="6">
    <source>
        <dbReference type="Proteomes" id="UP000238954"/>
    </source>
</evidence>
<dbReference type="PANTHER" id="PTHR34383">
    <property type="entry name" value="POLYPHOSPHATE:AMP PHOSPHOTRANSFERASE-RELATED"/>
    <property type="match status" value="1"/>
</dbReference>
<dbReference type="RefSeq" id="WP_105998199.1">
    <property type="nucleotide sequence ID" value="NZ_CM009578.1"/>
</dbReference>
<comment type="similarity">
    <text evidence="1">Belongs to the polyphosphate kinase 2 (PPK2) family. Class I subfamily.</text>
</comment>
<dbReference type="OrthoDB" id="9775224at2"/>
<comment type="caution">
    <text evidence="5">The sequence shown here is derived from an EMBL/GenBank/DDBJ whole genome shotgun (WGS) entry which is preliminary data.</text>
</comment>
<dbReference type="AlphaFoldDB" id="A0A2S8B6F8"/>
<dbReference type="InterPro" id="IPR016898">
    <property type="entry name" value="Polyphosphate_phosphotransfera"/>
</dbReference>
<dbReference type="Pfam" id="PF03976">
    <property type="entry name" value="PPK2"/>
    <property type="match status" value="1"/>
</dbReference>
<gene>
    <name evidence="5" type="ORF">CVO77_05215</name>
</gene>
<dbReference type="PIRSF" id="PIRSF028756">
    <property type="entry name" value="PPK2_prd"/>
    <property type="match status" value="1"/>
</dbReference>
<proteinExistence type="inferred from homology"/>
<keyword evidence="6" id="KW-1185">Reference proteome</keyword>
<dbReference type="PANTHER" id="PTHR34383:SF3">
    <property type="entry name" value="POLYPHOSPHATE:AMP PHOSPHOTRANSFERASE"/>
    <property type="match status" value="1"/>
</dbReference>
<evidence type="ECO:0000256" key="1">
    <source>
        <dbReference type="ARBA" id="ARBA00009924"/>
    </source>
</evidence>
<keyword evidence="3 5" id="KW-0418">Kinase</keyword>
<accession>A0A2S8B6F8</accession>